<dbReference type="EMBL" id="QTPM01000078">
    <property type="protein sequence ID" value="RQY80473.1"/>
    <property type="molecule type" value="Genomic_DNA"/>
</dbReference>
<proteinExistence type="predicted"/>
<feature type="region of interest" description="Disordered" evidence="1">
    <location>
        <begin position="1"/>
        <end position="21"/>
    </location>
</feature>
<name>A0ABX9YDP1_9BURK</name>
<organism evidence="2 3">
    <name type="scientific">Burkholderia stagnalis</name>
    <dbReference type="NCBI Taxonomy" id="1503054"/>
    <lineage>
        <taxon>Bacteria</taxon>
        <taxon>Pseudomonadati</taxon>
        <taxon>Pseudomonadota</taxon>
        <taxon>Betaproteobacteria</taxon>
        <taxon>Burkholderiales</taxon>
        <taxon>Burkholderiaceae</taxon>
        <taxon>Burkholderia</taxon>
        <taxon>Burkholderia cepacia complex</taxon>
    </lineage>
</organism>
<evidence type="ECO:0000313" key="3">
    <source>
        <dbReference type="Proteomes" id="UP000281098"/>
    </source>
</evidence>
<sequence length="1046" mass="116767">MMADTTMPATSAETTANETTQDPIHFDTLWSTAQAALTVYAGEPWSARGDADPGVTLLQALTYGVSDMGFRHSLPLTDLLTPAHASVKGAQSLAHDEGVGIFAREFGPEQALTCGPVTLDDYRRAILDLTVDDQDDSTFLFRDVQIAALPQDQSYAYTYDPGKYSFGFVTSGTTPSDRRPVNGRYRLWVTLNPNPNWSEEAVGAIKARLQAFLQRNRNLCEAEITDIVVTTYDLNWLETSRVALELRDDLPAERVETVVAQALWAANATLLPWPTRSTAEAWLARGADAESVYAGPQLQYGWITDLPASRGMTALGKLEQRSVSSSLLTAAMMAAAPDLNQVTWVDQTRTARSLPFEIPADQQLQLWVFPWDGSLLRQSIDEQIIVLKRGQPIRLDFDKITQQWQRLLTQATQATRDKTRQVPYGRYRHPGFYRSAGSWLPPVYGLQQAADQFKNDRHGQQLLRFLRPFEQQVADQGDLLERLPRLLAFDGRDPDAVVWGAADWPKADEDDLAVEQSTVALGDRNESGSTWHALHAVSDAQAHDNEQELAILDYLLGYFGEQRAPRALVAGDPRDTDAIRQQKFRAVQQGFLRQATRLAYDRAAISISKISALQRKLAARLGIGDALFDEALERANAPFPRDPLPFYLIEHQELLPIAPEPKAVTSDWPGGQKMTSATDDKQVLTLTLANPNQAALKTGQLIELQATTKSDKTLEAITAIVIHQVVSEENANPVVVNIDLTEHMRLQHSLSILKDSQTYTWHWQIGQTWLKRLTYEVKYDGRPSQPTAPNERVLTVDAALPIGLAPGQRLAWRPKARWQLLPTQSDLDDEKIKDLPDIVVEVTAVDRVRGTLTVQWVAAIANAHGDKPVDLHTAATSLAWPEQPGLYAWSMPYQDETFSFTLSVVLNRQWLGDQGNAGELNQWIEQIVRDEVPSHLNVQVCWLDQNSFTLFANKYRAWQDNNRPVGDLSYELLRLLGIGERPIDQRAGIGFVQVASDATSSELEKARDAALNNDPNSTKFLQDYQNDQIVYVGDVEKSSPTPRYLN</sequence>
<protein>
    <recommendedName>
        <fullName evidence="4">Baseplate protein J-like domain-containing protein</fullName>
    </recommendedName>
</protein>
<evidence type="ECO:0008006" key="4">
    <source>
        <dbReference type="Google" id="ProtNLM"/>
    </source>
</evidence>
<evidence type="ECO:0000256" key="1">
    <source>
        <dbReference type="SAM" id="MobiDB-lite"/>
    </source>
</evidence>
<accession>A0ABX9YDP1</accession>
<feature type="compositionally biased region" description="Low complexity" evidence="1">
    <location>
        <begin position="9"/>
        <end position="20"/>
    </location>
</feature>
<keyword evidence="3" id="KW-1185">Reference proteome</keyword>
<dbReference type="Proteomes" id="UP000281098">
    <property type="component" value="Unassembled WGS sequence"/>
</dbReference>
<gene>
    <name evidence="2" type="ORF">DF017_34090</name>
</gene>
<comment type="caution">
    <text evidence="2">The sequence shown here is derived from an EMBL/GenBank/DDBJ whole genome shotgun (WGS) entry which is preliminary data.</text>
</comment>
<evidence type="ECO:0000313" key="2">
    <source>
        <dbReference type="EMBL" id="RQY80473.1"/>
    </source>
</evidence>
<reference evidence="2 3" key="1">
    <citation type="submission" date="2018-08" db="EMBL/GenBank/DDBJ databases">
        <title>Comparative analysis of Burkholderia isolates from Puerto Rico.</title>
        <authorList>
            <person name="Hall C."/>
            <person name="Sahl J."/>
            <person name="Wagner D."/>
        </authorList>
    </citation>
    <scope>NUCLEOTIDE SEQUENCE [LARGE SCALE GENOMIC DNA]</scope>
    <source>
        <strain evidence="2 3">Bp8966</strain>
    </source>
</reference>